<proteinExistence type="predicted"/>
<dbReference type="EMBL" id="VSRR010002619">
    <property type="protein sequence ID" value="MPC32407.1"/>
    <property type="molecule type" value="Genomic_DNA"/>
</dbReference>
<organism evidence="1 2">
    <name type="scientific">Portunus trituberculatus</name>
    <name type="common">Swimming crab</name>
    <name type="synonym">Neptunus trituberculatus</name>
    <dbReference type="NCBI Taxonomy" id="210409"/>
    <lineage>
        <taxon>Eukaryota</taxon>
        <taxon>Metazoa</taxon>
        <taxon>Ecdysozoa</taxon>
        <taxon>Arthropoda</taxon>
        <taxon>Crustacea</taxon>
        <taxon>Multicrustacea</taxon>
        <taxon>Malacostraca</taxon>
        <taxon>Eumalacostraca</taxon>
        <taxon>Eucarida</taxon>
        <taxon>Decapoda</taxon>
        <taxon>Pleocyemata</taxon>
        <taxon>Brachyura</taxon>
        <taxon>Eubrachyura</taxon>
        <taxon>Portunoidea</taxon>
        <taxon>Portunidae</taxon>
        <taxon>Portuninae</taxon>
        <taxon>Portunus</taxon>
    </lineage>
</organism>
<gene>
    <name evidence="1" type="ORF">E2C01_025717</name>
</gene>
<name>A0A5B7EGG9_PORTR</name>
<reference evidence="1 2" key="1">
    <citation type="submission" date="2019-05" db="EMBL/GenBank/DDBJ databases">
        <title>Another draft genome of Portunus trituberculatus and its Hox gene families provides insights of decapod evolution.</title>
        <authorList>
            <person name="Jeong J.-H."/>
            <person name="Song I."/>
            <person name="Kim S."/>
            <person name="Choi T."/>
            <person name="Kim D."/>
            <person name="Ryu S."/>
            <person name="Kim W."/>
        </authorList>
    </citation>
    <scope>NUCLEOTIDE SEQUENCE [LARGE SCALE GENOMIC DNA]</scope>
    <source>
        <tissue evidence="1">Muscle</tissue>
    </source>
</reference>
<comment type="caution">
    <text evidence="1">The sequence shown here is derived from an EMBL/GenBank/DDBJ whole genome shotgun (WGS) entry which is preliminary data.</text>
</comment>
<evidence type="ECO:0000313" key="2">
    <source>
        <dbReference type="Proteomes" id="UP000324222"/>
    </source>
</evidence>
<accession>A0A5B7EGG9</accession>
<sequence>MESNKNTQYLLRAVQRRSNRYTAAASRGARQEYSDWVWLRKAPPPTNMSHAAVPPRPGTNLSCASHLLLCFMLPASTRAPLHC</sequence>
<evidence type="ECO:0000313" key="1">
    <source>
        <dbReference type="EMBL" id="MPC32407.1"/>
    </source>
</evidence>
<dbReference type="Proteomes" id="UP000324222">
    <property type="component" value="Unassembled WGS sequence"/>
</dbReference>
<dbReference type="AlphaFoldDB" id="A0A5B7EGG9"/>
<protein>
    <submittedName>
        <fullName evidence="1">Uncharacterized protein</fullName>
    </submittedName>
</protein>
<keyword evidence="2" id="KW-1185">Reference proteome</keyword>